<evidence type="ECO:0000313" key="2">
    <source>
        <dbReference type="EMBL" id="KZP27324.1"/>
    </source>
</evidence>
<gene>
    <name evidence="2" type="ORF">FIBSPDRAFT_1000945</name>
</gene>
<feature type="compositionally biased region" description="Basic and acidic residues" evidence="1">
    <location>
        <begin position="466"/>
        <end position="475"/>
    </location>
</feature>
<organism evidence="2 3">
    <name type="scientific">Athelia psychrophila</name>
    <dbReference type="NCBI Taxonomy" id="1759441"/>
    <lineage>
        <taxon>Eukaryota</taxon>
        <taxon>Fungi</taxon>
        <taxon>Dikarya</taxon>
        <taxon>Basidiomycota</taxon>
        <taxon>Agaricomycotina</taxon>
        <taxon>Agaricomycetes</taxon>
        <taxon>Agaricomycetidae</taxon>
        <taxon>Atheliales</taxon>
        <taxon>Atheliaceae</taxon>
        <taxon>Athelia</taxon>
    </lineage>
</organism>
<dbReference type="EMBL" id="KV417509">
    <property type="protein sequence ID" value="KZP27324.1"/>
    <property type="molecule type" value="Genomic_DNA"/>
</dbReference>
<protein>
    <submittedName>
        <fullName evidence="2">Uncharacterized protein</fullName>
    </submittedName>
</protein>
<feature type="region of interest" description="Disordered" evidence="1">
    <location>
        <begin position="450"/>
        <end position="494"/>
    </location>
</feature>
<dbReference type="Proteomes" id="UP000076532">
    <property type="component" value="Unassembled WGS sequence"/>
</dbReference>
<proteinExistence type="predicted"/>
<reference evidence="2 3" key="1">
    <citation type="journal article" date="2016" name="Mol. Biol. Evol.">
        <title>Comparative Genomics of Early-Diverging Mushroom-Forming Fungi Provides Insights into the Origins of Lignocellulose Decay Capabilities.</title>
        <authorList>
            <person name="Nagy L.G."/>
            <person name="Riley R."/>
            <person name="Tritt A."/>
            <person name="Adam C."/>
            <person name="Daum C."/>
            <person name="Floudas D."/>
            <person name="Sun H."/>
            <person name="Yadav J.S."/>
            <person name="Pangilinan J."/>
            <person name="Larsson K.H."/>
            <person name="Matsuura K."/>
            <person name="Barry K."/>
            <person name="Labutti K."/>
            <person name="Kuo R."/>
            <person name="Ohm R.A."/>
            <person name="Bhattacharya S.S."/>
            <person name="Shirouzu T."/>
            <person name="Yoshinaga Y."/>
            <person name="Martin F.M."/>
            <person name="Grigoriev I.V."/>
            <person name="Hibbett D.S."/>
        </authorList>
    </citation>
    <scope>NUCLEOTIDE SEQUENCE [LARGE SCALE GENOMIC DNA]</scope>
    <source>
        <strain evidence="2 3">CBS 109695</strain>
    </source>
</reference>
<keyword evidence="3" id="KW-1185">Reference proteome</keyword>
<name>A0A166QME7_9AGAM</name>
<evidence type="ECO:0000313" key="3">
    <source>
        <dbReference type="Proteomes" id="UP000076532"/>
    </source>
</evidence>
<feature type="region of interest" description="Disordered" evidence="1">
    <location>
        <begin position="12"/>
        <end position="46"/>
    </location>
</feature>
<evidence type="ECO:0000256" key="1">
    <source>
        <dbReference type="SAM" id="MobiDB-lite"/>
    </source>
</evidence>
<accession>A0A166QME7</accession>
<dbReference type="AlphaFoldDB" id="A0A166QME7"/>
<sequence length="494" mass="51880">MGLESKAGLQLAAGMYPPPSPQPPSSSWNGHIPNGTSANANAPPAVPGPATAVNDVEVYALVHWGLEDQSYERAVHRARAARQVHRYIIIDGCLLLVLSVSCLQLSIQERKHSDPGPDSVTVDTLTFITAPSALVDLELDNDAPAPIVFEVEVEVNDNSDEIKGNTSATTKHEQVAVEILGSIWARHAKNCDKADNNGEPAPPVLDLALEVESVNTLTSPSGRHLPQPENVSAAEDDMLTAPQLSLEVENAIKITERRKDSDEEATTAMGLDASMCEKEIGGEGTSGSIWESVADDVNGETVKTTMVTEAIDDTAMSAIDASCVLDADSTAGLDSGSAAGPASVPGADSDAVTTNAGFSEVIDHNANILTLGVSQRLPKLNLSQRPSRSGRARPRVDLLPEFKGLKPPKRTNTVASNSRIVTTTRTPSTVTITATMPAVAPATALAPAPAPVFAPGGTSGQRRALRRTDERRALEVEDAQTAGLPTISTNDTAR</sequence>